<evidence type="ECO:0000313" key="3">
    <source>
        <dbReference type="Proteomes" id="UP001454036"/>
    </source>
</evidence>
<reference evidence="2 3" key="1">
    <citation type="submission" date="2024-01" db="EMBL/GenBank/DDBJ databases">
        <title>The complete chloroplast genome sequence of Lithospermum erythrorhizon: insights into the phylogenetic relationship among Boraginaceae species and the maternal lineages of purple gromwells.</title>
        <authorList>
            <person name="Okada T."/>
            <person name="Watanabe K."/>
        </authorList>
    </citation>
    <scope>NUCLEOTIDE SEQUENCE [LARGE SCALE GENOMIC DNA]</scope>
</reference>
<accession>A0AAV3RME8</accession>
<proteinExistence type="predicted"/>
<evidence type="ECO:0000313" key="2">
    <source>
        <dbReference type="EMBL" id="GAA0176406.1"/>
    </source>
</evidence>
<sequence length="386" mass="40519">MAAEHDVGGNNTQAVPVLRPCLGSGSSSDGSQEAPLAGMNLVFKAGGSDSGSEAKAAGSSVRGPKFAGAMLQRTRKALLRGSDARLGAGSAPKRPNLPTPLPIRPEANVPGAVPAVPPEGAKVRSKFSEVIKDNRIVGNGLKLQQYDFMENDDDVILDESDEIPFVETWGYCLIGCFTGPFSGRQTLNSLVKSWNGKCHIIPYAKGWTVFRIPVVNPEPAIPPRVTRSKARAKARDAAPPKESFPKESVNVSTVNGSLPEADGSEDMVISPSKNGKGLKGVGKGKTIISQIPVVSPNSFDALNVIGGTSGTHDADVANVQMGDLVPSSSRNANQDNDEGVWQHVTRKGNSNGHGGVVSSSVLHADNVIECTGALWTFKPLSYPAYC</sequence>
<feature type="region of interest" description="Disordered" evidence="1">
    <location>
        <begin position="225"/>
        <end position="281"/>
    </location>
</feature>
<protein>
    <submittedName>
        <fullName evidence="2">Uncharacterized protein</fullName>
    </submittedName>
</protein>
<organism evidence="2 3">
    <name type="scientific">Lithospermum erythrorhizon</name>
    <name type="common">Purple gromwell</name>
    <name type="synonym">Lithospermum officinale var. erythrorhizon</name>
    <dbReference type="NCBI Taxonomy" id="34254"/>
    <lineage>
        <taxon>Eukaryota</taxon>
        <taxon>Viridiplantae</taxon>
        <taxon>Streptophyta</taxon>
        <taxon>Embryophyta</taxon>
        <taxon>Tracheophyta</taxon>
        <taxon>Spermatophyta</taxon>
        <taxon>Magnoliopsida</taxon>
        <taxon>eudicotyledons</taxon>
        <taxon>Gunneridae</taxon>
        <taxon>Pentapetalae</taxon>
        <taxon>asterids</taxon>
        <taxon>lamiids</taxon>
        <taxon>Boraginales</taxon>
        <taxon>Boraginaceae</taxon>
        <taxon>Boraginoideae</taxon>
        <taxon>Lithospermeae</taxon>
        <taxon>Lithospermum</taxon>
    </lineage>
</organism>
<keyword evidence="3" id="KW-1185">Reference proteome</keyword>
<dbReference type="AlphaFoldDB" id="A0AAV3RME8"/>
<gene>
    <name evidence="2" type="ORF">LIER_29407</name>
</gene>
<feature type="region of interest" description="Disordered" evidence="1">
    <location>
        <begin position="81"/>
        <end position="102"/>
    </location>
</feature>
<feature type="compositionally biased region" description="Basic and acidic residues" evidence="1">
    <location>
        <begin position="233"/>
        <end position="245"/>
    </location>
</feature>
<evidence type="ECO:0000256" key="1">
    <source>
        <dbReference type="SAM" id="MobiDB-lite"/>
    </source>
</evidence>
<name>A0AAV3RME8_LITER</name>
<comment type="caution">
    <text evidence="2">The sequence shown here is derived from an EMBL/GenBank/DDBJ whole genome shotgun (WGS) entry which is preliminary data.</text>
</comment>
<dbReference type="Proteomes" id="UP001454036">
    <property type="component" value="Unassembled WGS sequence"/>
</dbReference>
<dbReference type="EMBL" id="BAABME010010116">
    <property type="protein sequence ID" value="GAA0176406.1"/>
    <property type="molecule type" value="Genomic_DNA"/>
</dbReference>
<feature type="region of interest" description="Disordered" evidence="1">
    <location>
        <begin position="1"/>
        <end position="62"/>
    </location>
</feature>